<dbReference type="RefSeq" id="WP_167012287.1">
    <property type="nucleotide sequence ID" value="NZ_VWXF01000001.1"/>
</dbReference>
<dbReference type="CDD" id="cd14729">
    <property type="entry name" value="RtxA-like"/>
    <property type="match status" value="1"/>
</dbReference>
<gene>
    <name evidence="3" type="ORF">F3J40_01675</name>
</gene>
<dbReference type="Pfam" id="PF20178">
    <property type="entry name" value="ToxA_N"/>
    <property type="match status" value="1"/>
</dbReference>
<feature type="region of interest" description="Disordered" evidence="1">
    <location>
        <begin position="1"/>
        <end position="41"/>
    </location>
</feature>
<sequence length="1344" mass="151125">MPILANPGHTARFSLPTWSDATRTPHKNNTLSHRSPATGSKSIRRNTLLAKPRLDFAATQLRSHNVSVIRPGDILNRLQQEQHDRMQLAALLPVPAAVINQWVEQAIVRHFPPLPADVAPLAVGIHLPAHNGTASRYMLLTELITRRLLGEAFPGVYARECVFYQRKAENAGDILHDFTSPASRAQLAALYEQTSATQFVQHYAVELRSLLSKRPGQAGWKLAESLLMALQSEVMLREKIDISYLRYSKIINRLPPLKPGTDQPCWPGVYRLVAHQEQAEQSAVLNGYLALAERPSLSHPGRMMLWHPGEATQFFNHSRQLLRYLDQHDLAPWGFRLQAIEQHPALALVEDLILLHVDRLRETLSRLIHPDQAQLALKKKIAQLNAAARPAYIWLDLSRLTTALTEISAEYSLRRWFNAPDGGERRKNWLKTLQQLHAIPSRHALPRVQGRVSAEGIRLFAKKRVEETALRLFNTSLDANKAELRISTVVASTSVLGHSGRPIIQTQEMSLIEWSLQNIGWLDRGHSRKVWHCGELTPLQVIALIRTADVAKHYKQHITRELQPEVVPLVAAGFRSMAYTDYIRQSMLPAANRTMDERALDKIITAIDFPDPATRPRTNQKEVEIWQLKVGNTPISETLIFCHPGFVEPVIYIPRSPDGIVCRTAGGKHRSLTRLLHTVMAVKGMRDHLSKRMAVGTDDRAEIERSYFRPQQFEVQKVSGDFYQHLWDTRIATIQAEIPAFARSTSEADRTSSIQLAKQISMLVASLVTPLLPTSAIISLTLARVVLHTHFAIEDFSRGRTEEGIFSLVDALTAVADGAPGVLKNRLSPRKMSRAPNPSLVPLTIGGSAPPGLVATAASEGPVWQNQQGQQYLNITGLWFKSKVSFNGRMIYHPRNRGDMYPVYYVGHEWVVSEDGKLDPRLLFIKDSHALDEDEFSDFIALLNQRYPTAAGRNRFLQSRQGNYGDVEILSMVAESQKSRLQQRIQRLQQRFSSAIPGAVPAVTPSPFSAIHQVKNTGLLLSKFRQQNDITRLKVQYPDTQPASLAKLIAEVKNHYAISTPAKMRQIQRAQKQRNDLLEQRYRQQSQAWHASAERQPFGPLFFHPPSEKQMIDMALQRSRGIVFGQRQEENSALALLIHAMPQLKSQGVKHLFMAQLIPEIWGAELQQFNQQGRLDQKLLDYLMIHRRYWLNNRLQESQNDEQQVMLSAHQQGIKLHGLGLLAIASYHSSAARCNRFNFIAAQQINQVVAPGEKFVALVGLAHIDSWHTNTDEEEFSVTGLAPGTQATSVAVIAARSGNQSRLIVDYQRSTARPEQADLSLNQCNFLLVKAEPGLTSRPVTSGA</sequence>
<dbReference type="SUPFAM" id="SSF159501">
    <property type="entry name" value="EreA/ChaN-like"/>
    <property type="match status" value="1"/>
</dbReference>
<evidence type="ECO:0000259" key="2">
    <source>
        <dbReference type="Pfam" id="PF20178"/>
    </source>
</evidence>
<name>A0ABX0R6C5_9GAMM</name>
<evidence type="ECO:0000313" key="4">
    <source>
        <dbReference type="Proteomes" id="UP001515683"/>
    </source>
</evidence>
<evidence type="ECO:0000256" key="1">
    <source>
        <dbReference type="SAM" id="MobiDB-lite"/>
    </source>
</evidence>
<dbReference type="Gene3D" id="3.40.50.11550">
    <property type="match status" value="1"/>
</dbReference>
<dbReference type="EMBL" id="VWXF01000001">
    <property type="protein sequence ID" value="NIF20329.1"/>
    <property type="molecule type" value="Genomic_DNA"/>
</dbReference>
<protein>
    <recommendedName>
        <fullName evidence="2">Dermonecrotic toxin N-terminal domain-containing protein</fullName>
    </recommendedName>
</protein>
<comment type="caution">
    <text evidence="3">The sequence shown here is derived from an EMBL/GenBank/DDBJ whole genome shotgun (WGS) entry which is preliminary data.</text>
</comment>
<feature type="compositionally biased region" description="Polar residues" evidence="1">
    <location>
        <begin position="16"/>
        <end position="41"/>
    </location>
</feature>
<feature type="domain" description="Dermonecrotic toxin N-terminal" evidence="2">
    <location>
        <begin position="456"/>
        <end position="659"/>
    </location>
</feature>
<evidence type="ECO:0000313" key="3">
    <source>
        <dbReference type="EMBL" id="NIF20329.1"/>
    </source>
</evidence>
<dbReference type="InterPro" id="IPR046673">
    <property type="entry name" value="ToxA_N"/>
</dbReference>
<keyword evidence="4" id="KW-1185">Reference proteome</keyword>
<reference evidence="3 4" key="1">
    <citation type="journal article" date="2019" name="bioRxiv">
        <title>Bacteria contribute to plant secondary compound degradation in a generalist herbivore system.</title>
        <authorList>
            <person name="Francoeur C.B."/>
            <person name="Khadempour L."/>
            <person name="Moreira-Soto R.D."/>
            <person name="Gotting K."/>
            <person name="Book A.J."/>
            <person name="Pinto-Tomas A.A."/>
            <person name="Keefover-Ring K."/>
            <person name="Currie C.R."/>
        </authorList>
    </citation>
    <scope>NUCLEOTIDE SEQUENCE [LARGE SCALE GENOMIC DNA]</scope>
    <source>
        <strain evidence="3">Acro-835</strain>
    </source>
</reference>
<dbReference type="Proteomes" id="UP001515683">
    <property type="component" value="Unassembled WGS sequence"/>
</dbReference>
<organism evidence="3 4">
    <name type="scientific">Candidatus Pantoea multigeneris</name>
    <dbReference type="NCBI Taxonomy" id="2608357"/>
    <lineage>
        <taxon>Bacteria</taxon>
        <taxon>Pseudomonadati</taxon>
        <taxon>Pseudomonadota</taxon>
        <taxon>Gammaproteobacteria</taxon>
        <taxon>Enterobacterales</taxon>
        <taxon>Erwiniaceae</taxon>
        <taxon>Pantoea</taxon>
    </lineage>
</organism>
<accession>A0ABX0R6C5</accession>
<proteinExistence type="predicted"/>